<name>A0A6M2E0L4_9ACAR</name>
<protein>
    <submittedName>
        <fullName evidence="2">Putative secreted protein</fullName>
    </submittedName>
</protein>
<proteinExistence type="predicted"/>
<dbReference type="EMBL" id="GIDH01000136">
    <property type="protein sequence ID" value="NOV52079.1"/>
    <property type="molecule type" value="Transcribed_RNA"/>
</dbReference>
<feature type="chain" id="PRO_5026736573" evidence="1">
    <location>
        <begin position="24"/>
        <end position="86"/>
    </location>
</feature>
<feature type="signal peptide" evidence="1">
    <location>
        <begin position="1"/>
        <end position="23"/>
    </location>
</feature>
<dbReference type="AlphaFoldDB" id="A0A6M2E0L4"/>
<keyword evidence="1" id="KW-0732">Signal</keyword>
<accession>A0A6M2E0L4</accession>
<evidence type="ECO:0000313" key="2">
    <source>
        <dbReference type="EMBL" id="NOV52079.1"/>
    </source>
</evidence>
<organism evidence="2">
    <name type="scientific">Amblyomma tuberculatum</name>
    <dbReference type="NCBI Taxonomy" id="48802"/>
    <lineage>
        <taxon>Eukaryota</taxon>
        <taxon>Metazoa</taxon>
        <taxon>Ecdysozoa</taxon>
        <taxon>Arthropoda</taxon>
        <taxon>Chelicerata</taxon>
        <taxon>Arachnida</taxon>
        <taxon>Acari</taxon>
        <taxon>Parasitiformes</taxon>
        <taxon>Ixodida</taxon>
        <taxon>Ixodoidea</taxon>
        <taxon>Ixodidae</taxon>
        <taxon>Amblyomminae</taxon>
        <taxon>Amblyomma</taxon>
    </lineage>
</organism>
<reference evidence="2" key="1">
    <citation type="submission" date="2019-12" db="EMBL/GenBank/DDBJ databases">
        <title>The sialotranscriptome of the gopher-tortoise tick, Amblyomma tuberculatum.</title>
        <authorList>
            <person name="Karim S."/>
            <person name="Andersen J."/>
            <person name="Kumar D."/>
            <person name="Adamson S."/>
            <person name="Ennen J."/>
            <person name="Qualis C.P."/>
            <person name="Ribeiro J.M.C."/>
        </authorList>
    </citation>
    <scope>NUCLEOTIDE SEQUENCE</scope>
    <source>
        <strain evidence="2">Removed</strain>
        <tissue evidence="2">Salivary glands</tissue>
    </source>
</reference>
<evidence type="ECO:0000256" key="1">
    <source>
        <dbReference type="SAM" id="SignalP"/>
    </source>
</evidence>
<sequence length="86" mass="9944">MRVSWTTLAQFLMRLSQLRVTCASFQQLRRRHVSLYPTKTSKWSGDSSFDKQLNPVMQTASHEDADISYKVLPVAFRVPRAASYLH</sequence>